<keyword evidence="3" id="KW-0472">Membrane</keyword>
<dbReference type="Pfam" id="PF13432">
    <property type="entry name" value="TPR_16"/>
    <property type="match status" value="1"/>
</dbReference>
<evidence type="ECO:0000256" key="3">
    <source>
        <dbReference type="SAM" id="Phobius"/>
    </source>
</evidence>
<dbReference type="InterPro" id="IPR011990">
    <property type="entry name" value="TPR-like_helical_dom_sf"/>
</dbReference>
<evidence type="ECO:0000313" key="4">
    <source>
        <dbReference type="EMBL" id="OSJ34689.1"/>
    </source>
</evidence>
<dbReference type="EMBL" id="NAFK01000120">
    <property type="protein sequence ID" value="OSJ34689.1"/>
    <property type="molecule type" value="Genomic_DNA"/>
</dbReference>
<gene>
    <name evidence="4" type="ORF">BST63_03235</name>
</gene>
<reference evidence="4 5" key="1">
    <citation type="submission" date="2017-03" db="EMBL/GenBank/DDBJ databases">
        <title>Whole genome sequences of fourteen strains of Bradyrhizobium canariense and one strain of Bradyrhizobium japonicum isolated from Lupinus (Papilionoideae: Genisteae) species in Algeria.</title>
        <authorList>
            <person name="Crovadore J."/>
            <person name="Chekireb D."/>
            <person name="Brachmann A."/>
            <person name="Chablais R."/>
            <person name="Cochard B."/>
            <person name="Lefort F."/>
        </authorList>
    </citation>
    <scope>NUCLEOTIDE SEQUENCE [LARGE SCALE GENOMIC DNA]</scope>
    <source>
        <strain evidence="4 5">UBMAN05</strain>
    </source>
</reference>
<dbReference type="Proteomes" id="UP000193884">
    <property type="component" value="Unassembled WGS sequence"/>
</dbReference>
<organism evidence="4 5">
    <name type="scientific">Bradyrhizobium canariense</name>
    <dbReference type="NCBI Taxonomy" id="255045"/>
    <lineage>
        <taxon>Bacteria</taxon>
        <taxon>Pseudomonadati</taxon>
        <taxon>Pseudomonadota</taxon>
        <taxon>Alphaproteobacteria</taxon>
        <taxon>Hyphomicrobiales</taxon>
        <taxon>Nitrobacteraceae</taxon>
        <taxon>Bradyrhizobium</taxon>
    </lineage>
</organism>
<dbReference type="PANTHER" id="PTHR44943:SF8">
    <property type="entry name" value="TPR REPEAT-CONTAINING PROTEIN MJ0263"/>
    <property type="match status" value="1"/>
</dbReference>
<evidence type="ECO:0000313" key="5">
    <source>
        <dbReference type="Proteomes" id="UP000193884"/>
    </source>
</evidence>
<proteinExistence type="predicted"/>
<keyword evidence="3" id="KW-1133">Transmembrane helix</keyword>
<dbReference type="Gene3D" id="3.40.50.10070">
    <property type="entry name" value="TolB, N-terminal domain"/>
    <property type="match status" value="1"/>
</dbReference>
<dbReference type="InterPro" id="IPR019734">
    <property type="entry name" value="TPR_rpt"/>
</dbReference>
<name>A0ABX3XA45_9BRAD</name>
<dbReference type="RefSeq" id="WP_085383422.1">
    <property type="nucleotide sequence ID" value="NZ_NAFJ01000101.1"/>
</dbReference>
<dbReference type="InterPro" id="IPR051685">
    <property type="entry name" value="Ycf3/AcsC/BcsC/TPR_MFPF"/>
</dbReference>
<accession>A0ABX3XA45</accession>
<evidence type="ECO:0000256" key="2">
    <source>
        <dbReference type="ARBA" id="ARBA00022803"/>
    </source>
</evidence>
<keyword evidence="1" id="KW-0677">Repeat</keyword>
<keyword evidence="3" id="KW-0812">Transmembrane</keyword>
<evidence type="ECO:0000256" key="1">
    <source>
        <dbReference type="ARBA" id="ARBA00022737"/>
    </source>
</evidence>
<dbReference type="Gene3D" id="1.25.40.10">
    <property type="entry name" value="Tetratricopeptide repeat domain"/>
    <property type="match status" value="3"/>
</dbReference>
<dbReference type="PANTHER" id="PTHR44943">
    <property type="entry name" value="CELLULOSE SYNTHASE OPERON PROTEIN C"/>
    <property type="match status" value="1"/>
</dbReference>
<protein>
    <submittedName>
        <fullName evidence="4">Adenylate cyclase</fullName>
    </submittedName>
</protein>
<dbReference type="SMART" id="SM00028">
    <property type="entry name" value="TPR"/>
    <property type="match status" value="4"/>
</dbReference>
<keyword evidence="2" id="KW-0802">TPR repeat</keyword>
<comment type="caution">
    <text evidence="4">The sequence shown here is derived from an EMBL/GenBank/DDBJ whole genome shotgun (WGS) entry which is preliminary data.</text>
</comment>
<sequence>MTNSEVSNEPPDKPVSDRNLKNRLRARVQFIGGALASIAAVGAVVGGLAGYWNVWKTLRTDVFQEGQKTQREAAARPDIAPRLSLVVLPFANLSDDAEQDYFADGITTDLTTDLAQMPSAFVIGRGTAFTYKKKPIDLKTLGRELGIRWAVQGAVRRNGDQVRVNISLTDLPSARDVWSDRFDGDRTNLAALQDQITARLARSLNVELIRAESRRNEADRSKNPDSVDFSMRGWAKSYENRSKTDIAQAKGLFDSALQLDPDNVDAMIGKAWCLAAAVISGWSASLAEDKRTATDLADRALSKRPASALAHNVKGDALRVGHPEEALPEYDAAIEIDPNFPVAYAGKGTALIFAGRAREAFSPIELALRISPKDPAAFAWHFNLCHAHMHLREYKEAIEECRRTVNMNNSFWVPYVDLIAAYGTTGELEQARQALAELTKQRPDFTVEWWRQLVYSFSSNPQFRREFDDLLDGLRKGGVREQ</sequence>
<feature type="transmembrane region" description="Helical" evidence="3">
    <location>
        <begin position="28"/>
        <end position="52"/>
    </location>
</feature>
<keyword evidence="5" id="KW-1185">Reference proteome</keyword>
<dbReference type="SUPFAM" id="SSF48452">
    <property type="entry name" value="TPR-like"/>
    <property type="match status" value="1"/>
</dbReference>